<evidence type="ECO:0000259" key="10">
    <source>
        <dbReference type="Pfam" id="PF00849"/>
    </source>
</evidence>
<evidence type="ECO:0000256" key="2">
    <source>
        <dbReference type="ARBA" id="ARBA00023235"/>
    </source>
</evidence>
<dbReference type="EC" id="5.4.99.26" evidence="5"/>
<evidence type="ECO:0000256" key="3">
    <source>
        <dbReference type="ARBA" id="ARBA00036607"/>
    </source>
</evidence>
<dbReference type="InterPro" id="IPR050188">
    <property type="entry name" value="RluA_PseudoU_synthase"/>
</dbReference>
<organism evidence="11 12">
    <name type="scientific">Alteromonas macleodii</name>
    <name type="common">Pseudoalteromonas macleodii</name>
    <dbReference type="NCBI Taxonomy" id="28108"/>
    <lineage>
        <taxon>Bacteria</taxon>
        <taxon>Pseudomonadati</taxon>
        <taxon>Pseudomonadota</taxon>
        <taxon>Gammaproteobacteria</taxon>
        <taxon>Alteromonadales</taxon>
        <taxon>Alteromonadaceae</taxon>
        <taxon>Alteromonas/Salinimonas group</taxon>
        <taxon>Alteromonas</taxon>
    </lineage>
</organism>
<evidence type="ECO:0000256" key="1">
    <source>
        <dbReference type="ARBA" id="ARBA00022694"/>
    </source>
</evidence>
<dbReference type="PANTHER" id="PTHR21600:SF56">
    <property type="entry name" value="TRNA PSEUDOURIDINE SYNTHASE C"/>
    <property type="match status" value="1"/>
</dbReference>
<feature type="domain" description="Pseudouridine synthase RsuA/RluA-like" evidence="10">
    <location>
        <begin position="52"/>
        <end position="210"/>
    </location>
</feature>
<proteinExistence type="predicted"/>
<comment type="function">
    <text evidence="4">Responsible for synthesis of pseudouridine from uracil-65 in transfer RNAs.</text>
</comment>
<name>A0A6T9XWQ8_ALTMA</name>
<evidence type="ECO:0000256" key="7">
    <source>
        <dbReference type="ARBA" id="ARBA00041803"/>
    </source>
</evidence>
<dbReference type="InterPro" id="IPR006224">
    <property type="entry name" value="PsdUridine_synth_RluA-like_CS"/>
</dbReference>
<keyword evidence="2" id="KW-0413">Isomerase</keyword>
<dbReference type="SUPFAM" id="SSF55120">
    <property type="entry name" value="Pseudouridine synthase"/>
    <property type="match status" value="1"/>
</dbReference>
<keyword evidence="11" id="KW-0456">Lyase</keyword>
<dbReference type="NCBIfam" id="NF008321">
    <property type="entry name" value="PRK11112.1"/>
    <property type="match status" value="1"/>
</dbReference>
<dbReference type="GO" id="GO:0003723">
    <property type="term" value="F:RNA binding"/>
    <property type="evidence" value="ECO:0007669"/>
    <property type="project" value="InterPro"/>
</dbReference>
<dbReference type="Pfam" id="PF00849">
    <property type="entry name" value="PseudoU_synth_2"/>
    <property type="match status" value="1"/>
</dbReference>
<dbReference type="InterPro" id="IPR020103">
    <property type="entry name" value="PsdUridine_synth_cat_dom_sf"/>
</dbReference>
<evidence type="ECO:0000256" key="4">
    <source>
        <dbReference type="ARBA" id="ARBA00037670"/>
    </source>
</evidence>
<evidence type="ECO:0000256" key="9">
    <source>
        <dbReference type="ARBA" id="ARBA00043049"/>
    </source>
</evidence>
<evidence type="ECO:0000313" key="11">
    <source>
        <dbReference type="EMBL" id="CAB9492972.1"/>
    </source>
</evidence>
<dbReference type="GO" id="GO:0160149">
    <property type="term" value="F:tRNA pseudouridine(65) synthase activity"/>
    <property type="evidence" value="ECO:0007669"/>
    <property type="project" value="UniProtKB-EC"/>
</dbReference>
<dbReference type="GO" id="GO:0000455">
    <property type="term" value="P:enzyme-directed rRNA pseudouridine synthesis"/>
    <property type="evidence" value="ECO:0007669"/>
    <property type="project" value="TreeGrafter"/>
</dbReference>
<dbReference type="InterPro" id="IPR006145">
    <property type="entry name" value="PsdUridine_synth_RsuA/RluA"/>
</dbReference>
<dbReference type="GO" id="GO:0016829">
    <property type="term" value="F:lyase activity"/>
    <property type="evidence" value="ECO:0007669"/>
    <property type="project" value="UniProtKB-KW"/>
</dbReference>
<dbReference type="Proteomes" id="UP000509458">
    <property type="component" value="Chromosome"/>
</dbReference>
<protein>
    <recommendedName>
        <fullName evidence="6">tRNA pseudouridine synthase C</fullName>
        <ecNumber evidence="5">5.4.99.26</ecNumber>
    </recommendedName>
    <alternativeName>
        <fullName evidence="8">tRNA pseudouridine(65) synthase</fullName>
    </alternativeName>
    <alternativeName>
        <fullName evidence="9">tRNA pseudouridylate synthase C</fullName>
    </alternativeName>
    <alternativeName>
        <fullName evidence="7">tRNA-uridine isomerase C</fullName>
    </alternativeName>
</protein>
<dbReference type="PANTHER" id="PTHR21600">
    <property type="entry name" value="MITOCHONDRIAL RNA PSEUDOURIDINE SYNTHASE"/>
    <property type="match status" value="1"/>
</dbReference>
<evidence type="ECO:0000313" key="12">
    <source>
        <dbReference type="Proteomes" id="UP000509458"/>
    </source>
</evidence>
<reference evidence="11 12" key="1">
    <citation type="submission" date="2020-06" db="EMBL/GenBank/DDBJ databases">
        <authorList>
            <person name="Duchaud E."/>
        </authorList>
    </citation>
    <scope>NUCLEOTIDE SEQUENCE [LARGE SCALE GENOMIC DNA]</scope>
    <source>
        <strain evidence="11">Alteromonas fortis</strain>
    </source>
</reference>
<dbReference type="GO" id="GO:0008033">
    <property type="term" value="P:tRNA processing"/>
    <property type="evidence" value="ECO:0007669"/>
    <property type="project" value="UniProtKB-KW"/>
</dbReference>
<evidence type="ECO:0000256" key="5">
    <source>
        <dbReference type="ARBA" id="ARBA00038943"/>
    </source>
</evidence>
<keyword evidence="1" id="KW-0819">tRNA processing</keyword>
<evidence type="ECO:0000256" key="8">
    <source>
        <dbReference type="ARBA" id="ARBA00041975"/>
    </source>
</evidence>
<evidence type="ECO:0000256" key="6">
    <source>
        <dbReference type="ARBA" id="ARBA00040675"/>
    </source>
</evidence>
<dbReference type="AlphaFoldDB" id="A0A6T9XWQ8"/>
<comment type="catalytic activity">
    <reaction evidence="3">
        <text>uridine(65) in tRNA = pseudouridine(65) in tRNA</text>
        <dbReference type="Rhea" id="RHEA:42536"/>
        <dbReference type="Rhea" id="RHEA-COMP:10103"/>
        <dbReference type="Rhea" id="RHEA-COMP:10104"/>
        <dbReference type="ChEBI" id="CHEBI:65314"/>
        <dbReference type="ChEBI" id="CHEBI:65315"/>
        <dbReference type="EC" id="5.4.99.26"/>
    </reaction>
</comment>
<dbReference type="PROSITE" id="PS01129">
    <property type="entry name" value="PSI_RLU"/>
    <property type="match status" value="1"/>
</dbReference>
<sequence length="283" mass="32159">MSKLGQASGIPQKGLSDDAIERLEMQFSEKANVEEQDSASSLHLPVLYQDEHIIAINKPPGLLVHRSPIDRHETVFAVQTLRDQIGKHVFPAHRLDRPTSGVLVFSFSSEIAAKLGKQLMDKQVAKVYHAVVRGFVNHTGFIDYALKYRYDKIADKHKRPQQAPQPASTMYESLAKFELPEPVGRYQSARYSLVKLSPSTGRKHQLRRHMVHIRHPIIGDTTHGDGKQNKFAKQHFNFNNLALSCTHMGFSHPVSGKWITINGEMHNEMQQFVNRLKPFSLIR</sequence>
<accession>A0A6T9XWQ8</accession>
<gene>
    <name evidence="11" type="primary">truC</name>
    <name evidence="11" type="ORF">ALFOR1_20437</name>
</gene>
<dbReference type="Gene3D" id="3.30.2350.10">
    <property type="entry name" value="Pseudouridine synthase"/>
    <property type="match status" value="1"/>
</dbReference>
<dbReference type="EMBL" id="LR812090">
    <property type="protein sequence ID" value="CAB9492972.1"/>
    <property type="molecule type" value="Genomic_DNA"/>
</dbReference>